<accession>A0A9P6X2B3</accession>
<dbReference type="Proteomes" id="UP000716291">
    <property type="component" value="Unassembled WGS sequence"/>
</dbReference>
<sequence>MSNTSPHQKSTTAIIKRKKRVLSSKEPVTSPARQLRQRTASPANEDEQIEKPSPKRSILTLQQKSETAKKTSRRKRKLNNNTSLLIDSSDEDPASKYLEEMPKPVVILGTPSKQRKKLKQETPVLREEQPNPLDLSQHSILPNDSYVAHLPKKMSHSQSEEEDGASISMFYDAPSEFDQADKDVEQMNIVERMSDVEQVNTVEKIHNIEEVNNVEVNSAKVDNMEVDDNDVDSFERNKEEPASTKSFWSSLFKPFFKQ</sequence>
<name>A0A9P6X2B3_RHIOR</name>
<feature type="region of interest" description="Disordered" evidence="1">
    <location>
        <begin position="1"/>
        <end position="139"/>
    </location>
</feature>
<dbReference type="OrthoDB" id="2252968at2759"/>
<proteinExistence type="predicted"/>
<dbReference type="AlphaFoldDB" id="A0A9P6X2B3"/>
<feature type="compositionally biased region" description="Basic and acidic residues" evidence="1">
    <location>
        <begin position="233"/>
        <end position="242"/>
    </location>
</feature>
<feature type="compositionally biased region" description="Polar residues" evidence="1">
    <location>
        <begin position="1"/>
        <end position="13"/>
    </location>
</feature>
<evidence type="ECO:0000313" key="3">
    <source>
        <dbReference type="Proteomes" id="UP000716291"/>
    </source>
</evidence>
<organism evidence="2 3">
    <name type="scientific">Rhizopus oryzae</name>
    <name type="common">Mucormycosis agent</name>
    <name type="synonym">Rhizopus arrhizus var. delemar</name>
    <dbReference type="NCBI Taxonomy" id="64495"/>
    <lineage>
        <taxon>Eukaryota</taxon>
        <taxon>Fungi</taxon>
        <taxon>Fungi incertae sedis</taxon>
        <taxon>Mucoromycota</taxon>
        <taxon>Mucoromycotina</taxon>
        <taxon>Mucoromycetes</taxon>
        <taxon>Mucorales</taxon>
        <taxon>Mucorineae</taxon>
        <taxon>Rhizopodaceae</taxon>
        <taxon>Rhizopus</taxon>
    </lineage>
</organism>
<feature type="compositionally biased region" description="Basic and acidic residues" evidence="1">
    <location>
        <begin position="93"/>
        <end position="102"/>
    </location>
</feature>
<protein>
    <submittedName>
        <fullName evidence="2">Uncharacterized protein</fullName>
    </submittedName>
</protein>
<evidence type="ECO:0000256" key="1">
    <source>
        <dbReference type="SAM" id="MobiDB-lite"/>
    </source>
</evidence>
<keyword evidence="3" id="KW-1185">Reference proteome</keyword>
<evidence type="ECO:0000313" key="2">
    <source>
        <dbReference type="EMBL" id="KAG1303797.1"/>
    </source>
</evidence>
<gene>
    <name evidence="2" type="ORF">G6F64_009758</name>
</gene>
<comment type="caution">
    <text evidence="2">The sequence shown here is derived from an EMBL/GenBank/DDBJ whole genome shotgun (WGS) entry which is preliminary data.</text>
</comment>
<reference evidence="2" key="1">
    <citation type="journal article" date="2020" name="Microb. Genom.">
        <title>Genetic diversity of clinical and environmental Mucorales isolates obtained from an investigation of mucormycosis cases among solid organ transplant recipients.</title>
        <authorList>
            <person name="Nguyen M.H."/>
            <person name="Kaul D."/>
            <person name="Muto C."/>
            <person name="Cheng S.J."/>
            <person name="Richter R.A."/>
            <person name="Bruno V.M."/>
            <person name="Liu G."/>
            <person name="Beyhan S."/>
            <person name="Sundermann A.J."/>
            <person name="Mounaud S."/>
            <person name="Pasculle A.W."/>
            <person name="Nierman W.C."/>
            <person name="Driscoll E."/>
            <person name="Cumbie R."/>
            <person name="Clancy C.J."/>
            <person name="Dupont C.L."/>
        </authorList>
    </citation>
    <scope>NUCLEOTIDE SEQUENCE</scope>
    <source>
        <strain evidence="2">GL11</strain>
    </source>
</reference>
<dbReference type="EMBL" id="JAANQT010001849">
    <property type="protein sequence ID" value="KAG1303797.1"/>
    <property type="molecule type" value="Genomic_DNA"/>
</dbReference>
<feature type="region of interest" description="Disordered" evidence="1">
    <location>
        <begin position="219"/>
        <end position="245"/>
    </location>
</feature>